<sequence>MGWLMGLSPWLQVPLIVVLALPACAAVSYVLLWVVDRLGLGLGTMANPEELRKQDQQLPKPQRKYPQSRVTQAMWVLIALVIVAAVIGAL</sequence>
<keyword evidence="1" id="KW-0812">Transmembrane</keyword>
<dbReference type="AlphaFoldDB" id="A0AAP7CC33"/>
<feature type="transmembrane region" description="Helical" evidence="1">
    <location>
        <begin position="70"/>
        <end position="89"/>
    </location>
</feature>
<accession>A0AAP7CC33</accession>
<reference evidence="2 4" key="1">
    <citation type="submission" date="2020-03" db="EMBL/GenBank/DDBJ databases">
        <title>Draft genome sequences of bacterial isolates from the female urobiome.</title>
        <authorList>
            <person name="Miller-Ensminger T."/>
            <person name="Wolfe A.J."/>
            <person name="Putonti C."/>
        </authorList>
    </citation>
    <scope>NUCLEOTIDE SEQUENCE [LARGE SCALE GENOMIC DNA]</scope>
    <source>
        <strain evidence="2 4">UMB8490</strain>
    </source>
</reference>
<keyword evidence="5" id="KW-1185">Reference proteome</keyword>
<dbReference type="EMBL" id="JAAUVV010000002">
    <property type="protein sequence ID" value="NJJ03093.1"/>
    <property type="molecule type" value="Genomic_DNA"/>
</dbReference>
<dbReference type="Proteomes" id="UP000683520">
    <property type="component" value="Chromosome"/>
</dbReference>
<evidence type="ECO:0000313" key="2">
    <source>
        <dbReference type="EMBL" id="NJJ03093.1"/>
    </source>
</evidence>
<gene>
    <name evidence="2" type="ORF">HC138_01680</name>
    <name evidence="3" type="ORF">I6L55_01730</name>
</gene>
<evidence type="ECO:0000313" key="3">
    <source>
        <dbReference type="EMBL" id="QXB19800.1"/>
    </source>
</evidence>
<dbReference type="EMBL" id="CP077302">
    <property type="protein sequence ID" value="QXB19800.1"/>
    <property type="molecule type" value="Genomic_DNA"/>
</dbReference>
<reference evidence="3 5" key="2">
    <citation type="submission" date="2021-06" db="EMBL/GenBank/DDBJ databases">
        <title>FDA dAtabase for Regulatory Grade micrObial Sequences (FDA-ARGOS): Supporting development and validation of Infectious Disease Dx tests.</title>
        <authorList>
            <person name="Sproer C."/>
            <person name="Gronow S."/>
            <person name="Severitt S."/>
            <person name="Schroder I."/>
            <person name="Tallon L."/>
            <person name="Sadzewicz L."/>
            <person name="Zhao X."/>
            <person name="Boylan J."/>
            <person name="Ott S."/>
            <person name="Bowen H."/>
            <person name="Vavikolanu K."/>
            <person name="Mehta A."/>
            <person name="Aluvathingal J."/>
            <person name="Nadendla S."/>
            <person name="Lowell S."/>
            <person name="Myers T."/>
            <person name="Yan Y."/>
        </authorList>
    </citation>
    <scope>NUCLEOTIDE SEQUENCE [LARGE SCALE GENOMIC DNA]</scope>
    <source>
        <strain evidence="3 5">FDAARGOS 1425</strain>
    </source>
</reference>
<name>A0AAP7CC33_9CORY</name>
<feature type="transmembrane region" description="Helical" evidence="1">
    <location>
        <begin position="12"/>
        <end position="35"/>
    </location>
</feature>
<dbReference type="RefSeq" id="WP_070421342.1">
    <property type="nucleotide sequence ID" value="NZ_CP047198.1"/>
</dbReference>
<dbReference type="Proteomes" id="UP000591626">
    <property type="component" value="Unassembled WGS sequence"/>
</dbReference>
<evidence type="ECO:0000313" key="5">
    <source>
        <dbReference type="Proteomes" id="UP000683520"/>
    </source>
</evidence>
<evidence type="ECO:0000256" key="1">
    <source>
        <dbReference type="SAM" id="Phobius"/>
    </source>
</evidence>
<proteinExistence type="predicted"/>
<evidence type="ECO:0000313" key="4">
    <source>
        <dbReference type="Proteomes" id="UP000591626"/>
    </source>
</evidence>
<organism evidence="2 4">
    <name type="scientific">Corynebacterium coyleae</name>
    <dbReference type="NCBI Taxonomy" id="53374"/>
    <lineage>
        <taxon>Bacteria</taxon>
        <taxon>Bacillati</taxon>
        <taxon>Actinomycetota</taxon>
        <taxon>Actinomycetes</taxon>
        <taxon>Mycobacteriales</taxon>
        <taxon>Corynebacteriaceae</taxon>
        <taxon>Corynebacterium</taxon>
    </lineage>
</organism>
<protein>
    <submittedName>
        <fullName evidence="2">Uncharacterized protein</fullName>
    </submittedName>
</protein>
<keyword evidence="1" id="KW-1133">Transmembrane helix</keyword>
<keyword evidence="1" id="KW-0472">Membrane</keyword>
<dbReference type="GeneID" id="92748893"/>